<dbReference type="AlphaFoldDB" id="A0A1I5WQP2"/>
<gene>
    <name evidence="2" type="ORF">SAMN04487928_12429</name>
</gene>
<feature type="region of interest" description="Disordered" evidence="1">
    <location>
        <begin position="49"/>
        <end position="71"/>
    </location>
</feature>
<dbReference type="EMBL" id="FOXO01000024">
    <property type="protein sequence ID" value="SFQ21706.1"/>
    <property type="molecule type" value="Genomic_DNA"/>
</dbReference>
<evidence type="ECO:0000313" key="3">
    <source>
        <dbReference type="Proteomes" id="UP000182624"/>
    </source>
</evidence>
<proteinExistence type="predicted"/>
<dbReference type="Proteomes" id="UP000182624">
    <property type="component" value="Unassembled WGS sequence"/>
</dbReference>
<evidence type="ECO:0000256" key="1">
    <source>
        <dbReference type="SAM" id="MobiDB-lite"/>
    </source>
</evidence>
<feature type="compositionally biased region" description="Polar residues" evidence="1">
    <location>
        <begin position="61"/>
        <end position="71"/>
    </location>
</feature>
<evidence type="ECO:0000313" key="2">
    <source>
        <dbReference type="EMBL" id="SFQ21706.1"/>
    </source>
</evidence>
<sequence length="71" mass="7614">MMQEKVSCTDIKDAAVMNNLTSPAAIPLKRYTGNKITNEKTIAVIAASRDSSPPKAAVMTPTRNPGINQKL</sequence>
<protein>
    <submittedName>
        <fullName evidence="2">Uncharacterized protein</fullName>
    </submittedName>
</protein>
<reference evidence="3" key="1">
    <citation type="submission" date="2016-10" db="EMBL/GenBank/DDBJ databases">
        <authorList>
            <person name="Varghese N."/>
            <person name="Submissions S."/>
        </authorList>
    </citation>
    <scope>NUCLEOTIDE SEQUENCE [LARGE SCALE GENOMIC DNA]</scope>
    <source>
        <strain evidence="3">P18</strain>
    </source>
</reference>
<accession>A0A1I5WQP2</accession>
<organism evidence="2 3">
    <name type="scientific">Butyrivibrio proteoclasticus</name>
    <dbReference type="NCBI Taxonomy" id="43305"/>
    <lineage>
        <taxon>Bacteria</taxon>
        <taxon>Bacillati</taxon>
        <taxon>Bacillota</taxon>
        <taxon>Clostridia</taxon>
        <taxon>Lachnospirales</taxon>
        <taxon>Lachnospiraceae</taxon>
        <taxon>Butyrivibrio</taxon>
    </lineage>
</organism>
<name>A0A1I5WQP2_9FIRM</name>
<keyword evidence="3" id="KW-1185">Reference proteome</keyword>